<comment type="caution">
    <text evidence="1">The sequence shown here is derived from an EMBL/GenBank/DDBJ whole genome shotgun (WGS) entry which is preliminary data.</text>
</comment>
<name>A0ABW7TKD4_9NOCA</name>
<evidence type="ECO:0000313" key="1">
    <source>
        <dbReference type="EMBL" id="MFI1461490.1"/>
    </source>
</evidence>
<dbReference type="GeneID" id="93504493"/>
<dbReference type="EMBL" id="JBIRUQ010000002">
    <property type="protein sequence ID" value="MFI1461490.1"/>
    <property type="molecule type" value="Genomic_DNA"/>
</dbReference>
<proteinExistence type="predicted"/>
<organism evidence="1 2">
    <name type="scientific">Nocardia carnea</name>
    <dbReference type="NCBI Taxonomy" id="37328"/>
    <lineage>
        <taxon>Bacteria</taxon>
        <taxon>Bacillati</taxon>
        <taxon>Actinomycetota</taxon>
        <taxon>Actinomycetes</taxon>
        <taxon>Mycobacteriales</taxon>
        <taxon>Nocardiaceae</taxon>
        <taxon>Nocardia</taxon>
    </lineage>
</organism>
<gene>
    <name evidence="1" type="ORF">ACH4WX_12300</name>
</gene>
<accession>A0ABW7TKD4</accession>
<sequence length="113" mass="12574">MVNTWGRAHMLHPDTAAALESGRAFVHAAHDMFEAIDKIRARRPSPSSRVIPEVDGMGRLTDLYIAPGTIAAFDRAELVADIMAGIHDSTVDALRQHRSTVEDAHWPMPRRHE</sequence>
<reference evidence="1 2" key="1">
    <citation type="submission" date="2024-10" db="EMBL/GenBank/DDBJ databases">
        <title>The Natural Products Discovery Center: Release of the First 8490 Sequenced Strains for Exploring Actinobacteria Biosynthetic Diversity.</title>
        <authorList>
            <person name="Kalkreuter E."/>
            <person name="Kautsar S.A."/>
            <person name="Yang D."/>
            <person name="Bader C.D."/>
            <person name="Teijaro C.N."/>
            <person name="Fluegel L."/>
            <person name="Davis C.M."/>
            <person name="Simpson J.R."/>
            <person name="Lauterbach L."/>
            <person name="Steele A.D."/>
            <person name="Gui C."/>
            <person name="Meng S."/>
            <person name="Li G."/>
            <person name="Viehrig K."/>
            <person name="Ye F."/>
            <person name="Su P."/>
            <person name="Kiefer A.F."/>
            <person name="Nichols A."/>
            <person name="Cepeda A.J."/>
            <person name="Yan W."/>
            <person name="Fan B."/>
            <person name="Jiang Y."/>
            <person name="Adhikari A."/>
            <person name="Zheng C.-J."/>
            <person name="Schuster L."/>
            <person name="Cowan T.M."/>
            <person name="Smanski M.J."/>
            <person name="Chevrette M.G."/>
            <person name="De Carvalho L.P.S."/>
            <person name="Shen B."/>
        </authorList>
    </citation>
    <scope>NUCLEOTIDE SEQUENCE [LARGE SCALE GENOMIC DNA]</scope>
    <source>
        <strain evidence="1 2">NPDC020568</strain>
    </source>
</reference>
<keyword evidence="2" id="KW-1185">Reference proteome</keyword>
<dbReference type="Proteomes" id="UP001611263">
    <property type="component" value="Unassembled WGS sequence"/>
</dbReference>
<protein>
    <submittedName>
        <fullName evidence="1">Uncharacterized protein</fullName>
    </submittedName>
</protein>
<dbReference type="RefSeq" id="WP_231508633.1">
    <property type="nucleotide sequence ID" value="NZ_JBIRUQ010000002.1"/>
</dbReference>
<evidence type="ECO:0000313" key="2">
    <source>
        <dbReference type="Proteomes" id="UP001611263"/>
    </source>
</evidence>